<evidence type="ECO:0000259" key="4">
    <source>
        <dbReference type="Pfam" id="PF17479"/>
    </source>
</evidence>
<dbReference type="RefSeq" id="WP_386766434.1">
    <property type="nucleotide sequence ID" value="NZ_JBHSTI010000008.1"/>
</dbReference>
<proteinExistence type="predicted"/>
<feature type="signal peptide" evidence="2">
    <location>
        <begin position="1"/>
        <end position="27"/>
    </location>
</feature>
<keyword evidence="6" id="KW-1185">Reference proteome</keyword>
<comment type="caution">
    <text evidence="5">The sequence shown here is derived from an EMBL/GenBank/DDBJ whole genome shotgun (WGS) entry which is preliminary data.</text>
</comment>
<feature type="region of interest" description="Disordered" evidence="1">
    <location>
        <begin position="29"/>
        <end position="73"/>
    </location>
</feature>
<dbReference type="Gene3D" id="3.50.90.10">
    <property type="entry name" value="YerB-like"/>
    <property type="match status" value="1"/>
</dbReference>
<dbReference type="Pfam" id="PF17479">
    <property type="entry name" value="DUF3048_C"/>
    <property type="match status" value="1"/>
</dbReference>
<reference evidence="6" key="1">
    <citation type="journal article" date="2019" name="Int. J. Syst. Evol. Microbiol.">
        <title>The Global Catalogue of Microorganisms (GCM) 10K type strain sequencing project: providing services to taxonomists for standard genome sequencing and annotation.</title>
        <authorList>
            <consortium name="The Broad Institute Genomics Platform"/>
            <consortium name="The Broad Institute Genome Sequencing Center for Infectious Disease"/>
            <person name="Wu L."/>
            <person name="Ma J."/>
        </authorList>
    </citation>
    <scope>NUCLEOTIDE SEQUENCE [LARGE SCALE GENOMIC DNA]</scope>
    <source>
        <strain evidence="6">CGMCC 4.7317</strain>
    </source>
</reference>
<dbReference type="SUPFAM" id="SSF159774">
    <property type="entry name" value="YerB-like"/>
    <property type="match status" value="1"/>
</dbReference>
<dbReference type="InterPro" id="IPR023158">
    <property type="entry name" value="YerB-like_sf"/>
</dbReference>
<dbReference type="InterPro" id="IPR035328">
    <property type="entry name" value="DUF3048_C"/>
</dbReference>
<gene>
    <name evidence="5" type="ORF">ACFQGU_10565</name>
</gene>
<dbReference type="EMBL" id="JBHSTI010000008">
    <property type="protein sequence ID" value="MFC6238320.1"/>
    <property type="molecule type" value="Genomic_DNA"/>
</dbReference>
<dbReference type="InterPro" id="IPR021416">
    <property type="entry name" value="DUF3048_N"/>
</dbReference>
<accession>A0ABW1T2G0</accession>
<feature type="domain" description="DUF3048" evidence="3">
    <location>
        <begin position="78"/>
        <end position="204"/>
    </location>
</feature>
<organism evidence="5 6">
    <name type="scientific">Longivirga aurantiaca</name>
    <dbReference type="NCBI Taxonomy" id="1837743"/>
    <lineage>
        <taxon>Bacteria</taxon>
        <taxon>Bacillati</taxon>
        <taxon>Actinomycetota</taxon>
        <taxon>Actinomycetes</taxon>
        <taxon>Sporichthyales</taxon>
        <taxon>Sporichthyaceae</taxon>
        <taxon>Longivirga</taxon>
    </lineage>
</organism>
<name>A0ABW1T2G0_9ACTN</name>
<dbReference type="PROSITE" id="PS51257">
    <property type="entry name" value="PROKAR_LIPOPROTEIN"/>
    <property type="match status" value="1"/>
</dbReference>
<feature type="compositionally biased region" description="Low complexity" evidence="1">
    <location>
        <begin position="29"/>
        <end position="59"/>
    </location>
</feature>
<evidence type="ECO:0000256" key="1">
    <source>
        <dbReference type="SAM" id="MobiDB-lite"/>
    </source>
</evidence>
<sequence>MRARRSTITTAATALVAAALVLTGCSGGDPSAPAASGSSSGSAAPTQTADTATPEATPTDGMPADASPLSGRAGGAGKPTLIVKFDNTPNAQPHSGLKKADVVYVEEVEYGLTRLAAVFATDLPKTVGPVRSARISDLDLFANYGTPAFAYSGAQKKLKPYIAASALIDVSGDKGPYGYYRDGSRRAPYNFMGQPDKLIARAKTASEAPSIGFTFAKSAPDGGKAVAKVTAQYPSSSAQFVWNVKSGGYDVRLNGRPARATEGGTQRATTVVVQYVKQYDSGFGDKFGGRTPKEETIGTGKGWVFRNGKAYKVTWTRAGKKAPTTFVGADGQVVPFAPGQVWVVLVNRRTPISMA</sequence>
<feature type="chain" id="PRO_5046478796" evidence="2">
    <location>
        <begin position="28"/>
        <end position="355"/>
    </location>
</feature>
<evidence type="ECO:0000259" key="3">
    <source>
        <dbReference type="Pfam" id="PF11258"/>
    </source>
</evidence>
<evidence type="ECO:0000313" key="5">
    <source>
        <dbReference type="EMBL" id="MFC6238320.1"/>
    </source>
</evidence>
<dbReference type="Pfam" id="PF11258">
    <property type="entry name" value="DUF3048"/>
    <property type="match status" value="1"/>
</dbReference>
<protein>
    <submittedName>
        <fullName evidence="5">DUF3048 domain-containing protein</fullName>
    </submittedName>
</protein>
<evidence type="ECO:0000256" key="2">
    <source>
        <dbReference type="SAM" id="SignalP"/>
    </source>
</evidence>
<dbReference type="Proteomes" id="UP001596138">
    <property type="component" value="Unassembled WGS sequence"/>
</dbReference>
<keyword evidence="2" id="KW-0732">Signal</keyword>
<evidence type="ECO:0000313" key="6">
    <source>
        <dbReference type="Proteomes" id="UP001596138"/>
    </source>
</evidence>
<feature type="domain" description="DUF3048" evidence="4">
    <location>
        <begin position="230"/>
        <end position="343"/>
    </location>
</feature>